<protein>
    <submittedName>
        <fullName evidence="2">Uncharacterized protein</fullName>
    </submittedName>
</protein>
<evidence type="ECO:0000313" key="2">
    <source>
        <dbReference type="EMBL" id="JAR87155.1"/>
    </source>
</evidence>
<feature type="non-terminal residue" evidence="2">
    <location>
        <position position="1"/>
    </location>
</feature>
<dbReference type="EMBL" id="GEIB01000872">
    <property type="protein sequence ID" value="JAR87155.1"/>
    <property type="molecule type" value="Transcribed_RNA"/>
</dbReference>
<accession>A0A147B9V7</accession>
<name>A0A147B9V7_9ACAR</name>
<reference evidence="2" key="1">
    <citation type="submission" date="2016-03" db="EMBL/GenBank/DDBJ databases">
        <title>Gut transcriptome analysis on engorged females of Ornithodoros mimon (Acari: Argasidae) and phylogenetic inferences of soft ticks.</title>
        <authorList>
            <person name="Landulfo G.A."/>
            <person name="Giovanni D."/>
            <person name="Carvalho E."/>
            <person name="Junqueira-de-Azevedo I."/>
            <person name="Patane J."/>
            <person name="Mendoca R."/>
            <person name="Barros-Battesti D."/>
        </authorList>
    </citation>
    <scope>NUCLEOTIDE SEQUENCE</scope>
    <source>
        <strain evidence="2">Females</strain>
        <tissue evidence="2">Gut</tissue>
    </source>
</reference>
<dbReference type="AlphaFoldDB" id="A0A147B9V7"/>
<organism evidence="2">
    <name type="scientific">Alectorobius mimon</name>
    <dbReference type="NCBI Taxonomy" id="360319"/>
    <lineage>
        <taxon>Eukaryota</taxon>
        <taxon>Metazoa</taxon>
        <taxon>Ecdysozoa</taxon>
        <taxon>Arthropoda</taxon>
        <taxon>Chelicerata</taxon>
        <taxon>Arachnida</taxon>
        <taxon>Acari</taxon>
        <taxon>Parasitiformes</taxon>
        <taxon>Ixodida</taxon>
        <taxon>Ixodoidea</taxon>
        <taxon>Argasidae</taxon>
        <taxon>Ornithodorinae</taxon>
        <taxon>Alectorobius</taxon>
    </lineage>
</organism>
<evidence type="ECO:0000256" key="1">
    <source>
        <dbReference type="SAM" id="MobiDB-lite"/>
    </source>
</evidence>
<feature type="region of interest" description="Disordered" evidence="1">
    <location>
        <begin position="63"/>
        <end position="116"/>
    </location>
</feature>
<proteinExistence type="predicted"/>
<sequence>KKENKLPHRRPSAGKMVKSHQNARCARCWGPQPQEETGWNEMNKFGFFTETGGRKEGCHIIKTASSSSNKGLHRGVKRAGGFSPPDSGLSTERERNQVTEERWGRRRSRQMGMHTT</sequence>
<feature type="region of interest" description="Disordered" evidence="1">
    <location>
        <begin position="1"/>
        <end position="22"/>
    </location>
</feature>
<feature type="compositionally biased region" description="Basic and acidic residues" evidence="1">
    <location>
        <begin position="91"/>
        <end position="103"/>
    </location>
</feature>